<dbReference type="Proteomes" id="UP000562929">
    <property type="component" value="Unassembled WGS sequence"/>
</dbReference>
<protein>
    <submittedName>
        <fullName evidence="1">Uncharacterized protein</fullName>
    </submittedName>
</protein>
<evidence type="ECO:0000313" key="1">
    <source>
        <dbReference type="EMBL" id="KAF4595982.1"/>
    </source>
</evidence>
<name>A0A8H4QEH4_9HYPO</name>
<dbReference type="EMBL" id="JAACLJ010000001">
    <property type="protein sequence ID" value="KAF4595982.1"/>
    <property type="molecule type" value="Genomic_DNA"/>
</dbReference>
<accession>A0A8H4QEH4</accession>
<comment type="caution">
    <text evidence="1">The sequence shown here is derived from an EMBL/GenBank/DDBJ whole genome shotgun (WGS) entry which is preliminary data.</text>
</comment>
<gene>
    <name evidence="1" type="ORF">GQ602_001595</name>
</gene>
<dbReference type="OrthoDB" id="4922176at2759"/>
<sequence length="88" mass="10067">MTVHCSRSNPELQLRHVESGITYLETMESDKACYVDIWENGCSRISCSWNHAIFLCLRGLHKYLPCHDAARLARVILDVFSPRSQTGQ</sequence>
<organism evidence="1 2">
    <name type="scientific">Ophiocordyceps camponoti-floridani</name>
    <dbReference type="NCBI Taxonomy" id="2030778"/>
    <lineage>
        <taxon>Eukaryota</taxon>
        <taxon>Fungi</taxon>
        <taxon>Dikarya</taxon>
        <taxon>Ascomycota</taxon>
        <taxon>Pezizomycotina</taxon>
        <taxon>Sordariomycetes</taxon>
        <taxon>Hypocreomycetidae</taxon>
        <taxon>Hypocreales</taxon>
        <taxon>Ophiocordycipitaceae</taxon>
        <taxon>Ophiocordyceps</taxon>
    </lineage>
</organism>
<evidence type="ECO:0000313" key="2">
    <source>
        <dbReference type="Proteomes" id="UP000562929"/>
    </source>
</evidence>
<reference evidence="1 2" key="1">
    <citation type="journal article" date="2020" name="G3 (Bethesda)">
        <title>Genetic Underpinnings of Host Manipulation by Ophiocordyceps as Revealed by Comparative Transcriptomics.</title>
        <authorList>
            <person name="Will I."/>
            <person name="Das B."/>
            <person name="Trinh T."/>
            <person name="Brachmann A."/>
            <person name="Ohm R.A."/>
            <person name="de Bekker C."/>
        </authorList>
    </citation>
    <scope>NUCLEOTIDE SEQUENCE [LARGE SCALE GENOMIC DNA]</scope>
    <source>
        <strain evidence="1 2">EC05</strain>
    </source>
</reference>
<keyword evidence="2" id="KW-1185">Reference proteome</keyword>
<proteinExistence type="predicted"/>
<dbReference type="AlphaFoldDB" id="A0A8H4QEH4"/>